<accession>A0AA95HG34</accession>
<dbReference type="Proteomes" id="UP001301326">
    <property type="component" value="Chromosome"/>
</dbReference>
<gene>
    <name evidence="1" type="ORF">QJT81_06120</name>
</gene>
<dbReference type="Pfam" id="PF13540">
    <property type="entry name" value="RCC1_2"/>
    <property type="match status" value="3"/>
</dbReference>
<proteinExistence type="predicted"/>
<dbReference type="PANTHER" id="PTHR45982:SF1">
    <property type="entry name" value="REGULATOR OF CHROMOSOME CONDENSATION"/>
    <property type="match status" value="1"/>
</dbReference>
<sequence length="421" mass="43421">MKQPLPSQQSESRRVSLWHSLLFLFTTVLFPVLAFAQAPNLVLQPATADFGFIGKGGDSALTARVLNYNPMPATVSAGYLHSCAVAADGTVKCWGLNNYNQLGDGTTTQRSTANPVADITTAKQVASGAYHSCALLADRSVQCWGNNANGELGDGTTTQRSKPVSVSGINNATAISVGERFSCALLADETVKCWGRNPSGQLGDGTTTQRITPVSVQGLTDVLSLSVGSDHACAVTRDNGAVKCWGQNAYGQLGNGTKTNSNVPVVVSGLSNAIAVSAGQLRSCAIELGGSAKCWGNNEHGAIGDSTSTERLTPTQVTGLTSGVTVIDTGRRHTCAVVNGGAKCWGYNAYGVVGDGTTTGRNAPVDVSGLTSGISDIDVESFADASHTCATTTAGGIKCWGYNDYNQLGDGTATQRTAPVE</sequence>
<dbReference type="InterPro" id="IPR009091">
    <property type="entry name" value="RCC1/BLIP-II"/>
</dbReference>
<dbReference type="SUPFAM" id="SSF50985">
    <property type="entry name" value="RCC1/BLIP-II"/>
    <property type="match status" value="2"/>
</dbReference>
<dbReference type="InterPro" id="IPR051553">
    <property type="entry name" value="Ran_GTPase-activating"/>
</dbReference>
<dbReference type="KEGG" id="tput:QJT81_06120"/>
<reference evidence="1" key="1">
    <citation type="journal article" date="2023" name="Int. J. Mol. Sci.">
        <title>Metagenomics Revealed a New Genus 'Candidatus Thiocaldithrix dubininis' gen. nov., sp. nov. and a New Species 'Candidatus Thiothrix putei' sp. nov. in the Family Thiotrichaceae, Some Members of Which Have Traits of Both Na+- and H+-Motive Energetics.</title>
        <authorList>
            <person name="Ravin N.V."/>
            <person name="Muntyan M.S."/>
            <person name="Smolyakov D.D."/>
            <person name="Rudenko T.S."/>
            <person name="Beletsky A.V."/>
            <person name="Mardanov A.V."/>
            <person name="Grabovich M.Y."/>
        </authorList>
    </citation>
    <scope>NUCLEOTIDE SEQUENCE</scope>
    <source>
        <strain evidence="1">GKL-02</strain>
    </source>
</reference>
<evidence type="ECO:0000313" key="1">
    <source>
        <dbReference type="EMBL" id="WGZ95560.1"/>
    </source>
</evidence>
<dbReference type="Gene3D" id="2.130.10.30">
    <property type="entry name" value="Regulator of chromosome condensation 1/beta-lactamase-inhibitor protein II"/>
    <property type="match status" value="2"/>
</dbReference>
<dbReference type="GO" id="GO:0005737">
    <property type="term" value="C:cytoplasm"/>
    <property type="evidence" value="ECO:0007669"/>
    <property type="project" value="TreeGrafter"/>
</dbReference>
<reference evidence="1" key="2">
    <citation type="submission" date="2023-04" db="EMBL/GenBank/DDBJ databases">
        <authorList>
            <person name="Beletskiy A.V."/>
            <person name="Mardanov A.V."/>
            <person name="Ravin N.V."/>
        </authorList>
    </citation>
    <scope>NUCLEOTIDE SEQUENCE</scope>
    <source>
        <strain evidence="1">GKL-02</strain>
    </source>
</reference>
<dbReference type="PROSITE" id="PS50012">
    <property type="entry name" value="RCC1_3"/>
    <property type="match status" value="6"/>
</dbReference>
<name>A0AA95HG34_9GAMM</name>
<dbReference type="PANTHER" id="PTHR45982">
    <property type="entry name" value="REGULATOR OF CHROMOSOME CONDENSATION"/>
    <property type="match status" value="1"/>
</dbReference>
<dbReference type="Pfam" id="PF00415">
    <property type="entry name" value="RCC1"/>
    <property type="match status" value="2"/>
</dbReference>
<dbReference type="AlphaFoldDB" id="A0AA95HG34"/>
<protein>
    <recommendedName>
        <fullName evidence="2">Chromosome condensation regulator RCC1</fullName>
    </recommendedName>
</protein>
<organism evidence="1">
    <name type="scientific">Candidatus Thiothrix putei</name>
    <dbReference type="NCBI Taxonomy" id="3080811"/>
    <lineage>
        <taxon>Bacteria</taxon>
        <taxon>Pseudomonadati</taxon>
        <taxon>Pseudomonadota</taxon>
        <taxon>Gammaproteobacteria</taxon>
        <taxon>Thiotrichales</taxon>
        <taxon>Thiotrichaceae</taxon>
        <taxon>Thiothrix</taxon>
    </lineage>
</organism>
<evidence type="ECO:0008006" key="2">
    <source>
        <dbReference type="Google" id="ProtNLM"/>
    </source>
</evidence>
<dbReference type="GO" id="GO:0005085">
    <property type="term" value="F:guanyl-nucleotide exchange factor activity"/>
    <property type="evidence" value="ECO:0007669"/>
    <property type="project" value="TreeGrafter"/>
</dbReference>
<dbReference type="PRINTS" id="PR00633">
    <property type="entry name" value="RCCNDNSATION"/>
</dbReference>
<dbReference type="EMBL" id="CP124756">
    <property type="protein sequence ID" value="WGZ95560.1"/>
    <property type="molecule type" value="Genomic_DNA"/>
</dbReference>
<dbReference type="InterPro" id="IPR000408">
    <property type="entry name" value="Reg_chr_condens"/>
</dbReference>